<accession>A0A5B7DFJ3</accession>
<name>A0A5B7DFJ3_PORTR</name>
<sequence length="90" mass="10191">MAREKRGNDGKNTRPESARGRDTRNPLDRNDRAVRRNNIRRGEAKIPAPRLVLQHQEHSQWTFVSTVAGISAEAGRQVGARCRVGRFLCL</sequence>
<comment type="caution">
    <text evidence="2">The sequence shown here is derived from an EMBL/GenBank/DDBJ whole genome shotgun (WGS) entry which is preliminary data.</text>
</comment>
<keyword evidence="3" id="KW-1185">Reference proteome</keyword>
<evidence type="ECO:0000313" key="3">
    <source>
        <dbReference type="Proteomes" id="UP000324222"/>
    </source>
</evidence>
<reference evidence="2 3" key="1">
    <citation type="submission" date="2019-05" db="EMBL/GenBank/DDBJ databases">
        <title>Another draft genome of Portunus trituberculatus and its Hox gene families provides insights of decapod evolution.</title>
        <authorList>
            <person name="Jeong J.-H."/>
            <person name="Song I."/>
            <person name="Kim S."/>
            <person name="Choi T."/>
            <person name="Kim D."/>
            <person name="Ryu S."/>
            <person name="Kim W."/>
        </authorList>
    </citation>
    <scope>NUCLEOTIDE SEQUENCE [LARGE SCALE GENOMIC DNA]</scope>
    <source>
        <tissue evidence="2">Muscle</tissue>
    </source>
</reference>
<gene>
    <name evidence="2" type="ORF">E2C01_013019</name>
</gene>
<protein>
    <submittedName>
        <fullName evidence="2">Uncharacterized protein</fullName>
    </submittedName>
</protein>
<feature type="region of interest" description="Disordered" evidence="1">
    <location>
        <begin position="1"/>
        <end position="42"/>
    </location>
</feature>
<organism evidence="2 3">
    <name type="scientific">Portunus trituberculatus</name>
    <name type="common">Swimming crab</name>
    <name type="synonym">Neptunus trituberculatus</name>
    <dbReference type="NCBI Taxonomy" id="210409"/>
    <lineage>
        <taxon>Eukaryota</taxon>
        <taxon>Metazoa</taxon>
        <taxon>Ecdysozoa</taxon>
        <taxon>Arthropoda</taxon>
        <taxon>Crustacea</taxon>
        <taxon>Multicrustacea</taxon>
        <taxon>Malacostraca</taxon>
        <taxon>Eumalacostraca</taxon>
        <taxon>Eucarida</taxon>
        <taxon>Decapoda</taxon>
        <taxon>Pleocyemata</taxon>
        <taxon>Brachyura</taxon>
        <taxon>Eubrachyura</taxon>
        <taxon>Portunoidea</taxon>
        <taxon>Portunidae</taxon>
        <taxon>Portuninae</taxon>
        <taxon>Portunus</taxon>
    </lineage>
</organism>
<evidence type="ECO:0000313" key="2">
    <source>
        <dbReference type="EMBL" id="MPC20088.1"/>
    </source>
</evidence>
<dbReference type="Proteomes" id="UP000324222">
    <property type="component" value="Unassembled WGS sequence"/>
</dbReference>
<proteinExistence type="predicted"/>
<dbReference type="EMBL" id="VSRR010000833">
    <property type="protein sequence ID" value="MPC20088.1"/>
    <property type="molecule type" value="Genomic_DNA"/>
</dbReference>
<dbReference type="AlphaFoldDB" id="A0A5B7DFJ3"/>
<evidence type="ECO:0000256" key="1">
    <source>
        <dbReference type="SAM" id="MobiDB-lite"/>
    </source>
</evidence>